<feature type="compositionally biased region" description="Basic and acidic residues" evidence="2">
    <location>
        <begin position="19"/>
        <end position="34"/>
    </location>
</feature>
<dbReference type="PANTHER" id="PTHR23248">
    <property type="entry name" value="PHOSPHOLIPID SCRAMBLASE-RELATED"/>
    <property type="match status" value="1"/>
</dbReference>
<dbReference type="GO" id="GO:0017128">
    <property type="term" value="F:phospholipid scramblase activity"/>
    <property type="evidence" value="ECO:0007669"/>
    <property type="project" value="InterPro"/>
</dbReference>
<feature type="region of interest" description="Disordered" evidence="2">
    <location>
        <begin position="1"/>
        <end position="35"/>
    </location>
</feature>
<proteinExistence type="inferred from homology"/>
<organism evidence="3">
    <name type="scientific">Cyprideis torosa</name>
    <dbReference type="NCBI Taxonomy" id="163714"/>
    <lineage>
        <taxon>Eukaryota</taxon>
        <taxon>Metazoa</taxon>
        <taxon>Ecdysozoa</taxon>
        <taxon>Arthropoda</taxon>
        <taxon>Crustacea</taxon>
        <taxon>Oligostraca</taxon>
        <taxon>Ostracoda</taxon>
        <taxon>Podocopa</taxon>
        <taxon>Podocopida</taxon>
        <taxon>Cytherocopina</taxon>
        <taxon>Cytheroidea</taxon>
        <taxon>Cytherideidae</taxon>
        <taxon>Cyprideis</taxon>
    </lineage>
</organism>
<feature type="compositionally biased region" description="Basic and acidic residues" evidence="2">
    <location>
        <begin position="1"/>
        <end position="10"/>
    </location>
</feature>
<name>A0A7R8WHP9_9CRUS</name>
<dbReference type="PANTHER" id="PTHR23248:SF9">
    <property type="entry name" value="PHOSPHOLIPID SCRAMBLASE"/>
    <property type="match status" value="1"/>
</dbReference>
<evidence type="ECO:0000313" key="3">
    <source>
        <dbReference type="EMBL" id="CAD7231910.1"/>
    </source>
</evidence>
<feature type="non-terminal residue" evidence="3">
    <location>
        <position position="1"/>
    </location>
</feature>
<dbReference type="InterPro" id="IPR005552">
    <property type="entry name" value="Scramblase"/>
</dbReference>
<reference evidence="3" key="1">
    <citation type="submission" date="2020-11" db="EMBL/GenBank/DDBJ databases">
        <authorList>
            <person name="Tran Van P."/>
        </authorList>
    </citation>
    <scope>NUCLEOTIDE SEQUENCE</scope>
</reference>
<sequence length="176" mass="20106">MARSEYKSRFENLSNEATTSKDRTTLSNEAKDKTVATSNDVADNWMDRPLAGTNVPPGLEYLRDMDKLLVVQMVELIEVATSNDVADNWMDRPLAGTNVPPGLEYLRDMDKLIVVQMVELVEDCKEKSTRYLFKENFVISSLRPFTIRILDNRMHDVMMLDRPLACDSCCFPCCLQ</sequence>
<protein>
    <submittedName>
        <fullName evidence="3">Uncharacterized protein</fullName>
    </submittedName>
</protein>
<dbReference type="AlphaFoldDB" id="A0A7R8WHP9"/>
<dbReference type="GO" id="GO:0005886">
    <property type="term" value="C:plasma membrane"/>
    <property type="evidence" value="ECO:0007669"/>
    <property type="project" value="TreeGrafter"/>
</dbReference>
<dbReference type="EMBL" id="OB664013">
    <property type="protein sequence ID" value="CAD7231910.1"/>
    <property type="molecule type" value="Genomic_DNA"/>
</dbReference>
<accession>A0A7R8WHP9</accession>
<dbReference type="OrthoDB" id="191150at2759"/>
<comment type="similarity">
    <text evidence="1">Belongs to the phospholipid scramblase family.</text>
</comment>
<evidence type="ECO:0000256" key="2">
    <source>
        <dbReference type="SAM" id="MobiDB-lite"/>
    </source>
</evidence>
<gene>
    <name evidence="3" type="ORF">CTOB1V02_LOCUS9753</name>
</gene>
<evidence type="ECO:0000256" key="1">
    <source>
        <dbReference type="ARBA" id="ARBA00005350"/>
    </source>
</evidence>